<feature type="compositionally biased region" description="Basic and acidic residues" evidence="1">
    <location>
        <begin position="110"/>
        <end position="121"/>
    </location>
</feature>
<dbReference type="AlphaFoldDB" id="A0AAD3S4W4"/>
<dbReference type="EMBL" id="BSYO01000005">
    <property type="protein sequence ID" value="GMH04522.1"/>
    <property type="molecule type" value="Genomic_DNA"/>
</dbReference>
<feature type="region of interest" description="Disordered" evidence="1">
    <location>
        <begin position="102"/>
        <end position="121"/>
    </location>
</feature>
<protein>
    <submittedName>
        <fullName evidence="2">Uncharacterized protein</fullName>
    </submittedName>
</protein>
<evidence type="ECO:0000313" key="2">
    <source>
        <dbReference type="EMBL" id="GMH04522.1"/>
    </source>
</evidence>
<evidence type="ECO:0000256" key="1">
    <source>
        <dbReference type="SAM" id="MobiDB-lite"/>
    </source>
</evidence>
<comment type="caution">
    <text evidence="2">The sequence shown here is derived from an EMBL/GenBank/DDBJ whole genome shotgun (WGS) entry which is preliminary data.</text>
</comment>
<dbReference type="Proteomes" id="UP001279734">
    <property type="component" value="Unassembled WGS sequence"/>
</dbReference>
<reference evidence="2" key="1">
    <citation type="submission" date="2023-05" db="EMBL/GenBank/DDBJ databases">
        <title>Nepenthes gracilis genome sequencing.</title>
        <authorList>
            <person name="Fukushima K."/>
        </authorList>
    </citation>
    <scope>NUCLEOTIDE SEQUENCE</scope>
    <source>
        <strain evidence="2">SING2019-196</strain>
    </source>
</reference>
<keyword evidence="3" id="KW-1185">Reference proteome</keyword>
<evidence type="ECO:0000313" key="3">
    <source>
        <dbReference type="Proteomes" id="UP001279734"/>
    </source>
</evidence>
<accession>A0AAD3S4W4</accession>
<organism evidence="2 3">
    <name type="scientific">Nepenthes gracilis</name>
    <name type="common">Slender pitcher plant</name>
    <dbReference type="NCBI Taxonomy" id="150966"/>
    <lineage>
        <taxon>Eukaryota</taxon>
        <taxon>Viridiplantae</taxon>
        <taxon>Streptophyta</taxon>
        <taxon>Embryophyta</taxon>
        <taxon>Tracheophyta</taxon>
        <taxon>Spermatophyta</taxon>
        <taxon>Magnoliopsida</taxon>
        <taxon>eudicotyledons</taxon>
        <taxon>Gunneridae</taxon>
        <taxon>Pentapetalae</taxon>
        <taxon>Caryophyllales</taxon>
        <taxon>Nepenthaceae</taxon>
        <taxon>Nepenthes</taxon>
    </lineage>
</organism>
<gene>
    <name evidence="2" type="ORF">Nepgr_006362</name>
</gene>
<sequence>MAQDCYGQKRPGTGKVFSLSENKASAQLHRLVKLRTEKRVAEFFHKVFLAMEERKPPIDRRLPIETVFFHSYRRSLQKQLLCVIFCHGLPENNQAADLIADPPIFGQKNSNDDYDKEENRI</sequence>
<proteinExistence type="predicted"/>
<name>A0AAD3S4W4_NEPGR</name>